<evidence type="ECO:0000256" key="8">
    <source>
        <dbReference type="ARBA" id="ARBA00031329"/>
    </source>
</evidence>
<dbReference type="EC" id="2.6.1.85" evidence="4"/>
<keyword evidence="13" id="KW-0032">Aminotransferase</keyword>
<evidence type="ECO:0000256" key="7">
    <source>
        <dbReference type="ARBA" id="ARBA00022962"/>
    </source>
</evidence>
<dbReference type="InterPro" id="IPR019999">
    <property type="entry name" value="Anth_synth_I-like"/>
</dbReference>
<keyword evidence="7" id="KW-0315">Glutamine amidotransferase</keyword>
<dbReference type="GO" id="GO:0008153">
    <property type="term" value="P:4-aminobenzoate biosynthetic process"/>
    <property type="evidence" value="ECO:0007669"/>
    <property type="project" value="TreeGrafter"/>
</dbReference>
<keyword evidence="6" id="KW-0289">Folate biosynthesis</keyword>
<dbReference type="NCBIfam" id="TIGR00566">
    <property type="entry name" value="trpG_papA"/>
    <property type="match status" value="1"/>
</dbReference>
<dbReference type="Proteomes" id="UP001151582">
    <property type="component" value="Unassembled WGS sequence"/>
</dbReference>
<proteinExistence type="inferred from homology"/>
<dbReference type="GO" id="GO:0046656">
    <property type="term" value="P:folic acid biosynthetic process"/>
    <property type="evidence" value="ECO:0007669"/>
    <property type="project" value="UniProtKB-KW"/>
</dbReference>
<dbReference type="PROSITE" id="PS51273">
    <property type="entry name" value="GATASE_TYPE_1"/>
    <property type="match status" value="1"/>
</dbReference>
<comment type="similarity">
    <text evidence="3">In the C-terminal section; belongs to the anthranilate synthase component I family.</text>
</comment>
<dbReference type="Pfam" id="PF04715">
    <property type="entry name" value="Anth_synt_I_N"/>
    <property type="match status" value="1"/>
</dbReference>
<feature type="domain" description="Chorismate-utilising enzyme C-terminal" evidence="11">
    <location>
        <begin position="558"/>
        <end position="803"/>
    </location>
</feature>
<evidence type="ECO:0000259" key="10">
    <source>
        <dbReference type="Pfam" id="PF00117"/>
    </source>
</evidence>
<dbReference type="InterPro" id="IPR017926">
    <property type="entry name" value="GATASE"/>
</dbReference>
<accession>A0A9W8B9B4</accession>
<sequence length="905" mass="98881">MAPPTAAHAPKASITRPPRVLIIDNYDSYTNNLLLLWPNEADLDRVVIVRNDELPWPVLRDRVLPWIDAVLISPGPGNPTQGRADLGVVQDLLDAYHDKPTGARPLPPVLGVCLGHQAIGAAFGACIQPVTQGWHGQVSPVHHHSQPATGKGSLNLLSGISNPFNVVRYHSLAVTDLPTSLVTLATTRSQALGTSEARSVIMALRHRCLPLYGVQFHPESVCSDGGKTLLSNFFGLTQEYWYQQHHPCSTSPLPKTVRAYSRWSLNRATIPHPLALPTPPRLTVYARRCPMKISIDQGIDLFQTLFGDAQASFWLDSARPHPTGPSFSYMGDLTSPGSITVRYDAHRRCVQVLKSGATTLDTVESCPLRPGASFWTWLDGLCSQIATEDVQWWDKTQTQPLDCGFQGGMVGIMGYDVHPETLGQPHGTTFLPPPVGFQGSSVPDATFALADRCVALAHDHQAVYLLTLVSHASSSASNLVNNSSTASPVDPCSINCLERWCLGMTRADASAWTQATAAQINAWQARGMRKALGDQSMALRSSIDSQPSLPLLFTTPPAQYVKAVQRAQEFIRQGESYELCLTTPNLARLQLPIQNPQQALALYARLRHANPAPYAAYFYWGDTNLVIASTSPERFLAVKPASRFTESTKLKGKHMAMRPKPGRWAEMKPIKGTARRPTYQGCQCSPRRSSENCATCYQTFARHDQQVAHALQTDLKERAENLMIVDLVRHDLVHHCHPSTVHVPHLMAIESYQTMHQMVTTVSGQLLPSANLIQVLQACFPPGSMTGAPKARSVQLLTQLENQVLFPQHEQGVDPSTVPTGNTTWAAQRMCGRRGLYSGCLGYVSTHGAMDMSVVIRTAIVGDHGTTVHVGAGGAITILSNPEAEYQEMRTKFAAVWAALSPLCL</sequence>
<name>A0A9W8B9B4_9FUNG</name>
<evidence type="ECO:0000313" key="14">
    <source>
        <dbReference type="Proteomes" id="UP001151582"/>
    </source>
</evidence>
<dbReference type="InterPro" id="IPR006221">
    <property type="entry name" value="TrpG/PapA_dom"/>
</dbReference>
<keyword evidence="14" id="KW-1185">Reference proteome</keyword>
<protein>
    <recommendedName>
        <fullName evidence="4">aminodeoxychorismate synthase</fullName>
        <ecNumber evidence="4">2.6.1.85</ecNumber>
    </recommendedName>
    <alternativeName>
        <fullName evidence="8">Para-aminobenzoate synthase</fullName>
    </alternativeName>
    <alternativeName>
        <fullName evidence="9">p-aminobenzoic acid synthase</fullName>
    </alternativeName>
</protein>
<feature type="domain" description="Chorismate-utilising enzyme C-terminal" evidence="11">
    <location>
        <begin position="833"/>
        <end position="892"/>
    </location>
</feature>
<dbReference type="SUPFAM" id="SSF52317">
    <property type="entry name" value="Class I glutamine amidotransferase-like"/>
    <property type="match status" value="1"/>
</dbReference>
<evidence type="ECO:0000256" key="9">
    <source>
        <dbReference type="ARBA" id="ARBA00031904"/>
    </source>
</evidence>
<organism evidence="13 14">
    <name type="scientific">Dimargaris verticillata</name>
    <dbReference type="NCBI Taxonomy" id="2761393"/>
    <lineage>
        <taxon>Eukaryota</taxon>
        <taxon>Fungi</taxon>
        <taxon>Fungi incertae sedis</taxon>
        <taxon>Zoopagomycota</taxon>
        <taxon>Kickxellomycotina</taxon>
        <taxon>Dimargaritomycetes</taxon>
        <taxon>Dimargaritales</taxon>
        <taxon>Dimargaritaceae</taxon>
        <taxon>Dimargaris</taxon>
    </lineage>
</organism>
<dbReference type="PANTHER" id="PTHR11236">
    <property type="entry name" value="AMINOBENZOATE/ANTHRANILATE SYNTHASE"/>
    <property type="match status" value="1"/>
</dbReference>
<reference evidence="13" key="1">
    <citation type="submission" date="2022-07" db="EMBL/GenBank/DDBJ databases">
        <title>Phylogenomic reconstructions and comparative analyses of Kickxellomycotina fungi.</title>
        <authorList>
            <person name="Reynolds N.K."/>
            <person name="Stajich J.E."/>
            <person name="Barry K."/>
            <person name="Grigoriev I.V."/>
            <person name="Crous P."/>
            <person name="Smith M.E."/>
        </authorList>
    </citation>
    <scope>NUCLEOTIDE SEQUENCE</scope>
    <source>
        <strain evidence="13">RSA 567</strain>
    </source>
</reference>
<dbReference type="PRINTS" id="PR00097">
    <property type="entry name" value="ANTSNTHASEII"/>
</dbReference>
<evidence type="ECO:0000256" key="6">
    <source>
        <dbReference type="ARBA" id="ARBA00022909"/>
    </source>
</evidence>
<dbReference type="PRINTS" id="PR00096">
    <property type="entry name" value="GATASE"/>
</dbReference>
<comment type="catalytic activity">
    <reaction evidence="1">
        <text>chorismate + L-glutamine = 4-amino-4-deoxychorismate + L-glutamate</text>
        <dbReference type="Rhea" id="RHEA:11672"/>
        <dbReference type="ChEBI" id="CHEBI:29748"/>
        <dbReference type="ChEBI" id="CHEBI:29985"/>
        <dbReference type="ChEBI" id="CHEBI:58359"/>
        <dbReference type="ChEBI" id="CHEBI:58406"/>
        <dbReference type="EC" id="2.6.1.85"/>
    </reaction>
</comment>
<dbReference type="Pfam" id="PF00117">
    <property type="entry name" value="GATase"/>
    <property type="match status" value="1"/>
</dbReference>
<dbReference type="Gene3D" id="3.40.50.880">
    <property type="match status" value="1"/>
</dbReference>
<comment type="caution">
    <text evidence="13">The sequence shown here is derived from an EMBL/GenBank/DDBJ whole genome shotgun (WGS) entry which is preliminary data.</text>
</comment>
<evidence type="ECO:0000256" key="2">
    <source>
        <dbReference type="ARBA" id="ARBA00005009"/>
    </source>
</evidence>
<evidence type="ECO:0000256" key="4">
    <source>
        <dbReference type="ARBA" id="ARBA00013139"/>
    </source>
</evidence>
<dbReference type="GO" id="GO:0005737">
    <property type="term" value="C:cytoplasm"/>
    <property type="evidence" value="ECO:0007669"/>
    <property type="project" value="TreeGrafter"/>
</dbReference>
<dbReference type="GO" id="GO:0000162">
    <property type="term" value="P:L-tryptophan biosynthetic process"/>
    <property type="evidence" value="ECO:0007669"/>
    <property type="project" value="TreeGrafter"/>
</dbReference>
<evidence type="ECO:0000313" key="13">
    <source>
        <dbReference type="EMBL" id="KAJ1981168.1"/>
    </source>
</evidence>
<dbReference type="GO" id="GO:0046820">
    <property type="term" value="F:4-amino-4-deoxychorismate synthase activity"/>
    <property type="evidence" value="ECO:0007669"/>
    <property type="project" value="UniProtKB-EC"/>
</dbReference>
<dbReference type="EMBL" id="JANBQB010000135">
    <property type="protein sequence ID" value="KAJ1981168.1"/>
    <property type="molecule type" value="Genomic_DNA"/>
</dbReference>
<feature type="domain" description="Anthranilate synthase component I N-terminal" evidence="12">
    <location>
        <begin position="297"/>
        <end position="465"/>
    </location>
</feature>
<dbReference type="Pfam" id="PF00425">
    <property type="entry name" value="Chorismate_bind"/>
    <property type="match status" value="2"/>
</dbReference>
<evidence type="ECO:0000259" key="12">
    <source>
        <dbReference type="Pfam" id="PF04715"/>
    </source>
</evidence>
<gene>
    <name evidence="13" type="primary">ABZ1</name>
    <name evidence="13" type="ORF">H4R34_002175</name>
</gene>
<dbReference type="SUPFAM" id="SSF56322">
    <property type="entry name" value="ADC synthase"/>
    <property type="match status" value="1"/>
</dbReference>
<dbReference type="InterPro" id="IPR005801">
    <property type="entry name" value="ADC_synthase"/>
</dbReference>
<dbReference type="InterPro" id="IPR029062">
    <property type="entry name" value="Class_I_gatase-like"/>
</dbReference>
<comment type="pathway">
    <text evidence="2">Cofactor biosynthesis; tetrahydrofolate biosynthesis; 4-aminobenzoate from chorismate: step 1/2.</text>
</comment>
<dbReference type="InterPro" id="IPR015890">
    <property type="entry name" value="Chorismate_C"/>
</dbReference>
<evidence type="ECO:0000256" key="1">
    <source>
        <dbReference type="ARBA" id="ARBA00001000"/>
    </source>
</evidence>
<evidence type="ECO:0000256" key="5">
    <source>
        <dbReference type="ARBA" id="ARBA00022679"/>
    </source>
</evidence>
<dbReference type="CDD" id="cd01743">
    <property type="entry name" value="GATase1_Anthranilate_Synthase"/>
    <property type="match status" value="1"/>
</dbReference>
<dbReference type="Gene3D" id="3.60.120.10">
    <property type="entry name" value="Anthranilate synthase"/>
    <property type="match status" value="1"/>
</dbReference>
<feature type="domain" description="Glutamine amidotransferase" evidence="10">
    <location>
        <begin position="21"/>
        <end position="234"/>
    </location>
</feature>
<evidence type="ECO:0000256" key="3">
    <source>
        <dbReference type="ARBA" id="ARBA00005970"/>
    </source>
</evidence>
<evidence type="ECO:0000259" key="11">
    <source>
        <dbReference type="Pfam" id="PF00425"/>
    </source>
</evidence>
<dbReference type="PANTHER" id="PTHR11236:SF18">
    <property type="entry name" value="AMINODEOXYCHORISMATE SYNTHASE"/>
    <property type="match status" value="1"/>
</dbReference>
<dbReference type="OrthoDB" id="64220at2759"/>
<dbReference type="InterPro" id="IPR006805">
    <property type="entry name" value="Anth_synth_I_N"/>
</dbReference>
<keyword evidence="5 13" id="KW-0808">Transferase</keyword>
<dbReference type="AlphaFoldDB" id="A0A9W8B9B4"/>